<accession>M5U3K1</accession>
<feature type="region of interest" description="Disordered" evidence="1">
    <location>
        <begin position="12"/>
        <end position="31"/>
    </location>
</feature>
<keyword evidence="3" id="KW-1185">Reference proteome</keyword>
<proteinExistence type="predicted"/>
<sequence>MISVQLACLAGVPSGPLQDSGTAGTGRATEATKESVPVRLIDLFRDICLST</sequence>
<dbReference type="Proteomes" id="UP000011885">
    <property type="component" value="Unassembled WGS sequence"/>
</dbReference>
<dbReference type="EMBL" id="ANOH01000178">
    <property type="protein sequence ID" value="EMI56032.1"/>
    <property type="molecule type" value="Genomic_DNA"/>
</dbReference>
<gene>
    <name evidence="2" type="ORF">RSSM_02530</name>
</gene>
<evidence type="ECO:0000313" key="3">
    <source>
        <dbReference type="Proteomes" id="UP000011885"/>
    </source>
</evidence>
<name>M5U3K1_9BACT</name>
<dbReference type="PATRIC" id="fig|1263870.3.peg.2690"/>
<evidence type="ECO:0000256" key="1">
    <source>
        <dbReference type="SAM" id="MobiDB-lite"/>
    </source>
</evidence>
<comment type="caution">
    <text evidence="2">The sequence shown here is derived from an EMBL/GenBank/DDBJ whole genome shotgun (WGS) entry which is preliminary data.</text>
</comment>
<dbReference type="AlphaFoldDB" id="M5U3K1"/>
<protein>
    <submittedName>
        <fullName evidence="2">Uncharacterized protein</fullName>
    </submittedName>
</protein>
<evidence type="ECO:0000313" key="2">
    <source>
        <dbReference type="EMBL" id="EMI56032.1"/>
    </source>
</evidence>
<reference evidence="2 3" key="1">
    <citation type="journal article" date="2013" name="Mar. Genomics">
        <title>Expression of sulfatases in Rhodopirellula baltica and the diversity of sulfatases in the genus Rhodopirellula.</title>
        <authorList>
            <person name="Wegner C.E."/>
            <person name="Richter-Heitmann T."/>
            <person name="Klindworth A."/>
            <person name="Klockow C."/>
            <person name="Richter M."/>
            <person name="Achstetter T."/>
            <person name="Glockner F.O."/>
            <person name="Harder J."/>
        </authorList>
    </citation>
    <scope>NUCLEOTIDE SEQUENCE [LARGE SCALE GENOMIC DNA]</scope>
    <source>
        <strain evidence="2 3">SM41</strain>
    </source>
</reference>
<organism evidence="2 3">
    <name type="scientific">Rhodopirellula sallentina SM41</name>
    <dbReference type="NCBI Taxonomy" id="1263870"/>
    <lineage>
        <taxon>Bacteria</taxon>
        <taxon>Pseudomonadati</taxon>
        <taxon>Planctomycetota</taxon>
        <taxon>Planctomycetia</taxon>
        <taxon>Pirellulales</taxon>
        <taxon>Pirellulaceae</taxon>
        <taxon>Rhodopirellula</taxon>
    </lineage>
</organism>